<accession>A0A7S3WIH2</accession>
<organism evidence="2">
    <name type="scientific">Strombidinopsis acuminata</name>
    <dbReference type="NCBI Taxonomy" id="141414"/>
    <lineage>
        <taxon>Eukaryota</taxon>
        <taxon>Sar</taxon>
        <taxon>Alveolata</taxon>
        <taxon>Ciliophora</taxon>
        <taxon>Intramacronucleata</taxon>
        <taxon>Spirotrichea</taxon>
        <taxon>Choreotrichia</taxon>
        <taxon>Choreotrichida</taxon>
        <taxon>Strombidinopsidae</taxon>
        <taxon>Strombidinopsis</taxon>
    </lineage>
</organism>
<evidence type="ECO:0000256" key="1">
    <source>
        <dbReference type="SAM" id="MobiDB-lite"/>
    </source>
</evidence>
<feature type="compositionally biased region" description="Low complexity" evidence="1">
    <location>
        <begin position="118"/>
        <end position="129"/>
    </location>
</feature>
<name>A0A7S3WIH2_9SPIT</name>
<gene>
    <name evidence="2" type="ORF">SACU0126_LOCUS16280</name>
</gene>
<protein>
    <submittedName>
        <fullName evidence="2">Uncharacterized protein</fullName>
    </submittedName>
</protein>
<sequence length="144" mass="15262">MRGSRGGQKARRAKACRQQAAVHPLPATEPTEGLENQADHSVGHQYLNAWPKDAWQAILEAFLYSGGTPLPPSNEVFPPAAVELLFSGSTADAAGHADGAKDEKGPEPRHIASPLLLQPASASAVAAPPKQKNPEKDAPMYIRL</sequence>
<feature type="region of interest" description="Disordered" evidence="1">
    <location>
        <begin position="118"/>
        <end position="144"/>
    </location>
</feature>
<feature type="region of interest" description="Disordered" evidence="1">
    <location>
        <begin position="1"/>
        <end position="35"/>
    </location>
</feature>
<proteinExistence type="predicted"/>
<evidence type="ECO:0000313" key="2">
    <source>
        <dbReference type="EMBL" id="CAE0559715.1"/>
    </source>
</evidence>
<dbReference type="EMBL" id="HBIQ01051215">
    <property type="protein sequence ID" value="CAE0559715.1"/>
    <property type="molecule type" value="Transcribed_RNA"/>
</dbReference>
<reference evidence="2" key="1">
    <citation type="submission" date="2021-01" db="EMBL/GenBank/DDBJ databases">
        <authorList>
            <person name="Corre E."/>
            <person name="Pelletier E."/>
            <person name="Niang G."/>
            <person name="Scheremetjew M."/>
            <person name="Finn R."/>
            <person name="Kale V."/>
            <person name="Holt S."/>
            <person name="Cochrane G."/>
            <person name="Meng A."/>
            <person name="Brown T."/>
            <person name="Cohen L."/>
        </authorList>
    </citation>
    <scope>NUCLEOTIDE SEQUENCE</scope>
    <source>
        <strain evidence="2">SPMC142</strain>
    </source>
</reference>
<dbReference type="AlphaFoldDB" id="A0A7S3WIH2"/>